<dbReference type="InterPro" id="IPR050639">
    <property type="entry name" value="SSR_resolvase"/>
</dbReference>
<dbReference type="Gene3D" id="3.90.1750.20">
    <property type="entry name" value="Putative Large Serine Recombinase, Chain B, Domain 2"/>
    <property type="match status" value="1"/>
</dbReference>
<dbReference type="AlphaFoldDB" id="A0A4S1W7C2"/>
<feature type="domain" description="Resolvase/invertase-type recombinase catalytic" evidence="1">
    <location>
        <begin position="21"/>
        <end position="171"/>
    </location>
</feature>
<evidence type="ECO:0000313" key="4">
    <source>
        <dbReference type="Proteomes" id="UP000309848"/>
    </source>
</evidence>
<dbReference type="SUPFAM" id="SSF53041">
    <property type="entry name" value="Resolvase-like"/>
    <property type="match status" value="1"/>
</dbReference>
<dbReference type="FunFam" id="3.40.50.1390:FF:000008">
    <property type="entry name" value="DNA recombinase"/>
    <property type="match status" value="1"/>
</dbReference>
<dbReference type="InterPro" id="IPR006119">
    <property type="entry name" value="Resolv_N"/>
</dbReference>
<protein>
    <submittedName>
        <fullName evidence="3">Recombinase family protein</fullName>
    </submittedName>
</protein>
<name>A0A4S1W7C2_9SPHN</name>
<dbReference type="Pfam" id="PF07508">
    <property type="entry name" value="Recombinase"/>
    <property type="match status" value="1"/>
</dbReference>
<dbReference type="InterPro" id="IPR036162">
    <property type="entry name" value="Resolvase-like_N_sf"/>
</dbReference>
<dbReference type="SMART" id="SM00857">
    <property type="entry name" value="Resolvase"/>
    <property type="match status" value="1"/>
</dbReference>
<gene>
    <name evidence="3" type="ORF">E5A74_18795</name>
</gene>
<dbReference type="Pfam" id="PF00239">
    <property type="entry name" value="Resolvase"/>
    <property type="match status" value="1"/>
</dbReference>
<dbReference type="RefSeq" id="WP_135987177.1">
    <property type="nucleotide sequence ID" value="NZ_JAASQM010000003.1"/>
</dbReference>
<accession>A0A4S1W7C2</accession>
<reference evidence="3 4" key="1">
    <citation type="submission" date="2019-04" db="EMBL/GenBank/DDBJ databases">
        <title>Sphingomonas psychrotolerans sp. nov., isolated from soil in the Tianshan Mountains, Xinjiang, China.</title>
        <authorList>
            <person name="Luo Y."/>
            <person name="Sheng H."/>
        </authorList>
    </citation>
    <scope>NUCLEOTIDE SEQUENCE [LARGE SCALE GENOMIC DNA]</scope>
    <source>
        <strain evidence="3 4">KIS18-15</strain>
    </source>
</reference>
<dbReference type="PANTHER" id="PTHR30461:SF23">
    <property type="entry name" value="DNA RECOMBINASE-RELATED"/>
    <property type="match status" value="1"/>
</dbReference>
<feature type="domain" description="Recombinase" evidence="2">
    <location>
        <begin position="201"/>
        <end position="325"/>
    </location>
</feature>
<dbReference type="InterPro" id="IPR011109">
    <property type="entry name" value="DNA_bind_recombinase_dom"/>
</dbReference>
<proteinExistence type="predicted"/>
<dbReference type="Gene3D" id="3.40.50.1390">
    <property type="entry name" value="Resolvase, N-terminal catalytic domain"/>
    <property type="match status" value="1"/>
</dbReference>
<dbReference type="OrthoDB" id="7735915at2"/>
<evidence type="ECO:0000313" key="3">
    <source>
        <dbReference type="EMBL" id="TGX38273.1"/>
    </source>
</evidence>
<dbReference type="PROSITE" id="PS51736">
    <property type="entry name" value="RECOMBINASES_3"/>
    <property type="match status" value="1"/>
</dbReference>
<dbReference type="Proteomes" id="UP000309848">
    <property type="component" value="Unassembled WGS sequence"/>
</dbReference>
<evidence type="ECO:0000259" key="1">
    <source>
        <dbReference type="PROSITE" id="PS51736"/>
    </source>
</evidence>
<dbReference type="GO" id="GO:0000150">
    <property type="term" value="F:DNA strand exchange activity"/>
    <property type="evidence" value="ECO:0007669"/>
    <property type="project" value="InterPro"/>
</dbReference>
<evidence type="ECO:0000259" key="2">
    <source>
        <dbReference type="PROSITE" id="PS51737"/>
    </source>
</evidence>
<dbReference type="PANTHER" id="PTHR30461">
    <property type="entry name" value="DNA-INVERTASE FROM LAMBDOID PROPHAGE"/>
    <property type="match status" value="1"/>
</dbReference>
<comment type="caution">
    <text evidence="3">The sequence shown here is derived from an EMBL/GenBank/DDBJ whole genome shotgun (WGS) entry which is preliminary data.</text>
</comment>
<organism evidence="3 4">
    <name type="scientific">Sphingomonas naasensis</name>
    <dbReference type="NCBI Taxonomy" id="1344951"/>
    <lineage>
        <taxon>Bacteria</taxon>
        <taxon>Pseudomonadati</taxon>
        <taxon>Pseudomonadota</taxon>
        <taxon>Alphaproteobacteria</taxon>
        <taxon>Sphingomonadales</taxon>
        <taxon>Sphingomonadaceae</taxon>
        <taxon>Sphingomonas</taxon>
    </lineage>
</organism>
<keyword evidence="4" id="KW-1185">Reference proteome</keyword>
<dbReference type="EMBL" id="SRXU01000010">
    <property type="protein sequence ID" value="TGX38273.1"/>
    <property type="molecule type" value="Genomic_DNA"/>
</dbReference>
<dbReference type="CDD" id="cd00338">
    <property type="entry name" value="Ser_Recombinase"/>
    <property type="match status" value="1"/>
</dbReference>
<dbReference type="InterPro" id="IPR038109">
    <property type="entry name" value="DNA_bind_recomb_sf"/>
</dbReference>
<dbReference type="PROSITE" id="PS51737">
    <property type="entry name" value="RECOMBINASE_DNA_BIND"/>
    <property type="match status" value="1"/>
</dbReference>
<sequence length="524" mass="58998">MVINWMHTEGPDGRPRPPAARAAQYVRMSTEHQKYSTDNQAEAIRRYAGLRGYEIVATYADEGKSGLNLDGRPALQRLLEDVETHRTDFTALLVYDVSRWGRFQDPDEAASYELRCKRAGVQVHYCAEQFENDGSIGSSIIKTVKRAMAGEYSRELSVKVFAGQANLIRLGYRQGGVAGFGLRRMLVDEAGVEKGILRHGEHKSIATDRVVLVLGPQAEVEVVREVYAMFVERGLSENDIANELNRRSIRTDFDREWTRGSVHQLLINEKYIGNNVWARTSFKLKSAHVHNPADEWVRADGAFPGLIDATTFDQAQQIIRTRSDRLSDERMLELLAGILGQRGLLTGLIIDEMDDCPSSSAYRSRFGSLLRAYALVGFAPDHDYRYLDVNRRLRALHPELIGTVMNGIHRAGGSLIQDSATDLLTINDEFTASIVVARCFETAAGSSRWKLRLDTALGPDITVAIRMDRSNERPGDYYLLPRLDMREAVLRLAEYNGLSLDAYRFDTLDPFYRMAARAAWREAA</sequence>
<dbReference type="GO" id="GO:0003677">
    <property type="term" value="F:DNA binding"/>
    <property type="evidence" value="ECO:0007669"/>
    <property type="project" value="InterPro"/>
</dbReference>